<evidence type="ECO:0000256" key="2">
    <source>
        <dbReference type="ARBA" id="ARBA00022714"/>
    </source>
</evidence>
<organism evidence="6 7">
    <name type="scientific">Paraburkholderia xenovorans (strain LB400)</name>
    <dbReference type="NCBI Taxonomy" id="266265"/>
    <lineage>
        <taxon>Bacteria</taxon>
        <taxon>Pseudomonadati</taxon>
        <taxon>Pseudomonadota</taxon>
        <taxon>Betaproteobacteria</taxon>
        <taxon>Burkholderiales</taxon>
        <taxon>Burkholderiaceae</taxon>
        <taxon>Paraburkholderia</taxon>
    </lineage>
</organism>
<dbReference type="KEGG" id="bxb:DR64_3990"/>
<proteinExistence type="predicted"/>
<dbReference type="InterPro" id="IPR012675">
    <property type="entry name" value="Beta-grasp_dom_sf"/>
</dbReference>
<keyword evidence="7" id="KW-1185">Reference proteome</keyword>
<evidence type="ECO:0000313" key="7">
    <source>
        <dbReference type="Proteomes" id="UP000001817"/>
    </source>
</evidence>
<dbReference type="Gene3D" id="3.40.50.80">
    <property type="entry name" value="Nucleotide-binding domain of ferredoxin-NADP reductase (FNR) module"/>
    <property type="match status" value="1"/>
</dbReference>
<keyword evidence="6" id="KW-0560">Oxidoreductase</keyword>
<keyword evidence="2" id="KW-0479">Metal-binding</keyword>
<dbReference type="InterPro" id="IPR001041">
    <property type="entry name" value="2Fe-2S_ferredoxin-type"/>
</dbReference>
<evidence type="ECO:0000259" key="5">
    <source>
        <dbReference type="PROSITE" id="PS51384"/>
    </source>
</evidence>
<feature type="domain" description="FAD-binding FR-type" evidence="5">
    <location>
        <begin position="98"/>
        <end position="197"/>
    </location>
</feature>
<dbReference type="Pfam" id="PF00175">
    <property type="entry name" value="NAD_binding_1"/>
    <property type="match status" value="1"/>
</dbReference>
<keyword evidence="2" id="KW-0001">2Fe-2S</keyword>
<dbReference type="InterPro" id="IPR008333">
    <property type="entry name" value="Cbr1-like_FAD-bd_dom"/>
</dbReference>
<feature type="domain" description="2Fe-2S ferredoxin-type" evidence="4">
    <location>
        <begin position="3"/>
        <end position="92"/>
    </location>
</feature>
<evidence type="ECO:0000256" key="3">
    <source>
        <dbReference type="ARBA" id="ARBA00034078"/>
    </source>
</evidence>
<dbReference type="SUPFAM" id="SSF54292">
    <property type="entry name" value="2Fe-2S ferredoxin-like"/>
    <property type="match status" value="1"/>
</dbReference>
<dbReference type="CDD" id="cd00207">
    <property type="entry name" value="fer2"/>
    <property type="match status" value="1"/>
</dbReference>
<evidence type="ECO:0000313" key="6">
    <source>
        <dbReference type="EMBL" id="ABE31134.1"/>
    </source>
</evidence>
<dbReference type="InterPro" id="IPR001709">
    <property type="entry name" value="Flavoprot_Pyr_Nucl_cyt_Rdtase"/>
</dbReference>
<dbReference type="RefSeq" id="WP_011488731.1">
    <property type="nucleotide sequence ID" value="NC_007951.1"/>
</dbReference>
<dbReference type="Gene3D" id="2.40.30.10">
    <property type="entry name" value="Translation factors"/>
    <property type="match status" value="1"/>
</dbReference>
<dbReference type="InterPro" id="IPR050415">
    <property type="entry name" value="MRET"/>
</dbReference>
<dbReference type="PRINTS" id="PR00371">
    <property type="entry name" value="FPNCR"/>
</dbReference>
<dbReference type="STRING" id="266265.Bxe_A1828"/>
<dbReference type="PATRIC" id="fig|266265.5.peg.2722"/>
<gene>
    <name evidence="6" type="ORF">Bxe_A1828</name>
</gene>
<dbReference type="GO" id="GO:0016491">
    <property type="term" value="F:oxidoreductase activity"/>
    <property type="evidence" value="ECO:0007669"/>
    <property type="project" value="UniProtKB-KW"/>
</dbReference>
<comment type="cofactor">
    <cofactor evidence="1">
        <name>FAD</name>
        <dbReference type="ChEBI" id="CHEBI:57692"/>
    </cofactor>
</comment>
<dbReference type="eggNOG" id="COG0633">
    <property type="taxonomic scope" value="Bacteria"/>
</dbReference>
<evidence type="ECO:0000256" key="1">
    <source>
        <dbReference type="ARBA" id="ARBA00001974"/>
    </source>
</evidence>
<sequence length="341" mass="37128">MVYQIEMAGTGERFEARADESLLQAATSAGVAIPHDCQLGGCGTCRVKVISGTHEYEEFPFGISQEEADAGFMLACQARASSDMVIAAAHVGGDASAPAEIEARVVAVSPLGPGVRHLSIELPEQAELRFNPGQYMNVLLGEGERRSFSMASAAAGSVLDFHIRRVPGGRFTDHMLASLKPGDPLNVELPLGSFRFHVEDYRPLLMVATGTGLAPVKAILESLMDDPDCPPVWLYWGARTEADLYLHDEIQQWGARLYEFQYVPVLSRPGSEWAGRQGYVQHAVCEDFADLSEYAVYLCGSPTMINDARRHFLEKGASINHLYADSFTFQHDAEALANSGT</sequence>
<dbReference type="InterPro" id="IPR001433">
    <property type="entry name" value="OxRdtase_FAD/NAD-bd"/>
</dbReference>
<dbReference type="InterPro" id="IPR017927">
    <property type="entry name" value="FAD-bd_FR_type"/>
</dbReference>
<dbReference type="SUPFAM" id="SSF63380">
    <property type="entry name" value="Riboflavin synthase domain-like"/>
    <property type="match status" value="1"/>
</dbReference>
<dbReference type="InterPro" id="IPR039261">
    <property type="entry name" value="FNR_nucleotide-bd"/>
</dbReference>
<dbReference type="PROSITE" id="PS51085">
    <property type="entry name" value="2FE2S_FER_2"/>
    <property type="match status" value="1"/>
</dbReference>
<dbReference type="InterPro" id="IPR006058">
    <property type="entry name" value="2Fe2S_fd_BS"/>
</dbReference>
<dbReference type="PRINTS" id="PR00410">
    <property type="entry name" value="PHEHYDRXLASE"/>
</dbReference>
<dbReference type="InterPro" id="IPR036010">
    <property type="entry name" value="2Fe-2S_ferredoxin-like_sf"/>
</dbReference>
<dbReference type="SUPFAM" id="SSF52343">
    <property type="entry name" value="Ferredoxin reductase-like, C-terminal NADP-linked domain"/>
    <property type="match status" value="1"/>
</dbReference>
<dbReference type="PANTHER" id="PTHR47354">
    <property type="entry name" value="NADH OXIDOREDUCTASE HCR"/>
    <property type="match status" value="1"/>
</dbReference>
<dbReference type="PROSITE" id="PS00197">
    <property type="entry name" value="2FE2S_FER_1"/>
    <property type="match status" value="1"/>
</dbReference>
<dbReference type="Proteomes" id="UP000001817">
    <property type="component" value="Chromosome 1"/>
</dbReference>
<dbReference type="EC" id="1.17.1.-" evidence="6"/>
<evidence type="ECO:0000259" key="4">
    <source>
        <dbReference type="PROSITE" id="PS51085"/>
    </source>
</evidence>
<dbReference type="Pfam" id="PF00970">
    <property type="entry name" value="FAD_binding_6"/>
    <property type="match status" value="1"/>
</dbReference>
<dbReference type="InterPro" id="IPR017938">
    <property type="entry name" value="Riboflavin_synthase-like_b-brl"/>
</dbReference>
<name>Q13XQ5_PARXL</name>
<dbReference type="PANTHER" id="PTHR47354:SF5">
    <property type="entry name" value="PROTEIN RFBI"/>
    <property type="match status" value="1"/>
</dbReference>
<dbReference type="GO" id="GO:0051537">
    <property type="term" value="F:2 iron, 2 sulfur cluster binding"/>
    <property type="evidence" value="ECO:0007669"/>
    <property type="project" value="UniProtKB-KW"/>
</dbReference>
<keyword evidence="2" id="KW-0411">Iron-sulfur</keyword>
<reference evidence="6 7" key="1">
    <citation type="journal article" date="2006" name="Proc. Natl. Acad. Sci. U.S.A.">
        <title>Burkholderia xenovorans LB400 harbors a multi-replicon, 9.73-Mbp genome shaped for versatility.</title>
        <authorList>
            <person name="Chain P.S."/>
            <person name="Denef V.J."/>
            <person name="Konstantinidis K.T."/>
            <person name="Vergez L.M."/>
            <person name="Agullo L."/>
            <person name="Reyes V.L."/>
            <person name="Hauser L."/>
            <person name="Cordova M."/>
            <person name="Gomez L."/>
            <person name="Gonzalez M."/>
            <person name="Land M."/>
            <person name="Lao V."/>
            <person name="Larimer F."/>
            <person name="LiPuma J.J."/>
            <person name="Mahenthiralingam E."/>
            <person name="Malfatti S.A."/>
            <person name="Marx C.J."/>
            <person name="Parnell J.J."/>
            <person name="Ramette A."/>
            <person name="Richardson P."/>
            <person name="Seeger M."/>
            <person name="Smith D."/>
            <person name="Spilker T."/>
            <person name="Sul W.J."/>
            <person name="Tsoi T.V."/>
            <person name="Ulrich L.E."/>
            <person name="Zhulin I.B."/>
            <person name="Tiedje J.M."/>
        </authorList>
    </citation>
    <scope>NUCLEOTIDE SEQUENCE [LARGE SCALE GENOMIC DNA]</scope>
    <source>
        <strain evidence="6 7">LB400</strain>
    </source>
</reference>
<dbReference type="OrthoDB" id="9806195at2"/>
<dbReference type="EMBL" id="CP000270">
    <property type="protein sequence ID" value="ABE31134.1"/>
    <property type="molecule type" value="Genomic_DNA"/>
</dbReference>
<dbReference type="Gene3D" id="3.10.20.30">
    <property type="match status" value="1"/>
</dbReference>
<protein>
    <submittedName>
        <fullName evidence="6">CDP-6-deoxy-delta-3,4-glucoseen reductase</fullName>
        <ecNumber evidence="6">1.17.1.-</ecNumber>
    </submittedName>
</protein>
<accession>Q13XQ5</accession>
<comment type="cofactor">
    <cofactor evidence="3">
        <name>[2Fe-2S] cluster</name>
        <dbReference type="ChEBI" id="CHEBI:190135"/>
    </cofactor>
</comment>
<dbReference type="PROSITE" id="PS51384">
    <property type="entry name" value="FAD_FR"/>
    <property type="match status" value="1"/>
</dbReference>
<dbReference type="Pfam" id="PF00111">
    <property type="entry name" value="Fer2"/>
    <property type="match status" value="1"/>
</dbReference>
<dbReference type="KEGG" id="bxe:Bxe_A1828"/>
<dbReference type="AlphaFoldDB" id="Q13XQ5"/>
<keyword evidence="2" id="KW-0408">Iron</keyword>
<dbReference type="CDD" id="cd06189">
    <property type="entry name" value="flavin_oxioreductase"/>
    <property type="match status" value="1"/>
</dbReference>
<dbReference type="eggNOG" id="COG0543">
    <property type="taxonomic scope" value="Bacteria"/>
</dbReference>